<dbReference type="RefSeq" id="WP_009480941.1">
    <property type="nucleotide sequence ID" value="NZ_BAFE01000003.1"/>
</dbReference>
<dbReference type="PANTHER" id="PTHR20861:SF1">
    <property type="entry name" value="HOMOSERINE KINASE"/>
    <property type="match status" value="1"/>
</dbReference>
<dbReference type="PRINTS" id="PR00958">
    <property type="entry name" value="HOMSERKINASE"/>
</dbReference>
<evidence type="ECO:0000259" key="9">
    <source>
        <dbReference type="Pfam" id="PF00288"/>
    </source>
</evidence>
<keyword evidence="12" id="KW-1185">Reference proteome</keyword>
<feature type="binding site" evidence="7">
    <location>
        <begin position="94"/>
        <end position="104"/>
    </location>
    <ligand>
        <name>ATP</name>
        <dbReference type="ChEBI" id="CHEBI:30616"/>
    </ligand>
</feature>
<comment type="catalytic activity">
    <reaction evidence="7">
        <text>L-homoserine + ATP = O-phospho-L-homoserine + ADP + H(+)</text>
        <dbReference type="Rhea" id="RHEA:13985"/>
        <dbReference type="ChEBI" id="CHEBI:15378"/>
        <dbReference type="ChEBI" id="CHEBI:30616"/>
        <dbReference type="ChEBI" id="CHEBI:57476"/>
        <dbReference type="ChEBI" id="CHEBI:57590"/>
        <dbReference type="ChEBI" id="CHEBI:456216"/>
        <dbReference type="EC" id="2.7.1.39"/>
    </reaction>
</comment>
<reference evidence="11 12" key="1">
    <citation type="submission" date="2012-02" db="EMBL/GenBank/DDBJ databases">
        <title>Whole genome shotgun sequence of Mobilicoccus pelagius NBRC 104925.</title>
        <authorList>
            <person name="Yoshida Y."/>
            <person name="Hosoyama A."/>
            <person name="Tsuchikane K."/>
            <person name="Katsumata H."/>
            <person name="Yamazaki S."/>
            <person name="Fujita N."/>
        </authorList>
    </citation>
    <scope>NUCLEOTIDE SEQUENCE [LARGE SCALE GENOMIC DNA]</scope>
    <source>
        <strain evidence="11 12">NBRC 104925</strain>
    </source>
</reference>
<gene>
    <name evidence="7 11" type="primary">thrB</name>
    <name evidence="11" type="ORF">MOPEL_003_00670</name>
</gene>
<dbReference type="Pfam" id="PF00288">
    <property type="entry name" value="GHMP_kinases_N"/>
    <property type="match status" value="1"/>
</dbReference>
<dbReference type="InterPro" id="IPR014721">
    <property type="entry name" value="Ribsml_uS5_D2-typ_fold_subgr"/>
</dbReference>
<sequence length="338" mass="34741">MSLRPGAAVDVRVPASSANLGPGFDSIGLALGVFDDYRAIVREEPGLVVDLGEDAQGVPVDETHLVVATLLRCLDALGEERPAGLELVCRNTIRMGRGMGSSAAAIVAGAALADALRRGEASAAEPGTEIPLDLAFVGDVAAALEGHPDNSSASVFGGMTVSWVEDDVAPHAGPWPRVHTTCLTPHPDVEPVVLVPTSRLSTHTARAALPAQVPHAHAALNAARAALLTHALTSEPASLLPATRDWLHQEQRREAYAESMALVDALREQGHAAAISGAGPSVLVLATRAAAADLQAPEGGATTWQCLRPGVPSVGVVAVRATLGASLGERAAVRRVDL</sequence>
<dbReference type="HAMAP" id="MF_00384">
    <property type="entry name" value="Homoser_kinase"/>
    <property type="match status" value="1"/>
</dbReference>
<dbReference type="GO" id="GO:0004413">
    <property type="term" value="F:homoserine kinase activity"/>
    <property type="evidence" value="ECO:0007669"/>
    <property type="project" value="UniProtKB-UniRule"/>
</dbReference>
<keyword evidence="6 7" id="KW-0067">ATP-binding</keyword>
<dbReference type="SUPFAM" id="SSF55060">
    <property type="entry name" value="GHMP Kinase, C-terminal domain"/>
    <property type="match status" value="1"/>
</dbReference>
<evidence type="ECO:0000256" key="2">
    <source>
        <dbReference type="ARBA" id="ARBA00022679"/>
    </source>
</evidence>
<accession>H5UMT5</accession>
<evidence type="ECO:0000256" key="7">
    <source>
        <dbReference type="HAMAP-Rule" id="MF_00384"/>
    </source>
</evidence>
<protein>
    <recommendedName>
        <fullName evidence="7 8">Homoserine kinase</fullName>
        <shortName evidence="7">HK</shortName>
        <shortName evidence="7">HSK</shortName>
        <ecNumber evidence="7 8">2.7.1.39</ecNumber>
    </recommendedName>
</protein>
<keyword evidence="5 7" id="KW-0418">Kinase</keyword>
<keyword evidence="4 7" id="KW-0547">Nucleotide-binding</keyword>
<comment type="subcellular location">
    <subcellularLocation>
        <location evidence="7">Cytoplasm</location>
    </subcellularLocation>
</comment>
<dbReference type="EC" id="2.7.1.39" evidence="7 8"/>
<comment type="caution">
    <text evidence="11">The sequence shown here is derived from an EMBL/GenBank/DDBJ whole genome shotgun (WGS) entry which is preliminary data.</text>
</comment>
<dbReference type="EMBL" id="BAFE01000003">
    <property type="protein sequence ID" value="GAB47043.1"/>
    <property type="molecule type" value="Genomic_DNA"/>
</dbReference>
<dbReference type="GO" id="GO:0005524">
    <property type="term" value="F:ATP binding"/>
    <property type="evidence" value="ECO:0007669"/>
    <property type="project" value="UniProtKB-UniRule"/>
</dbReference>
<dbReference type="PIRSF" id="PIRSF000676">
    <property type="entry name" value="Homoser_kin"/>
    <property type="match status" value="1"/>
</dbReference>
<dbReference type="OrthoDB" id="9769912at2"/>
<dbReference type="InterPro" id="IPR006204">
    <property type="entry name" value="GHMP_kinase_N_dom"/>
</dbReference>
<dbReference type="AlphaFoldDB" id="H5UMT5"/>
<dbReference type="InterPro" id="IPR000870">
    <property type="entry name" value="Homoserine_kinase"/>
</dbReference>
<dbReference type="UniPathway" id="UPA00050">
    <property type="reaction ID" value="UER00064"/>
</dbReference>
<feature type="domain" description="GHMP kinase N-terminal" evidence="9">
    <location>
        <begin position="70"/>
        <end position="158"/>
    </location>
</feature>
<dbReference type="InterPro" id="IPR020568">
    <property type="entry name" value="Ribosomal_Su5_D2-typ_SF"/>
</dbReference>
<organism evidence="11 12">
    <name type="scientific">Mobilicoccus pelagius NBRC 104925</name>
    <dbReference type="NCBI Taxonomy" id="1089455"/>
    <lineage>
        <taxon>Bacteria</taxon>
        <taxon>Bacillati</taxon>
        <taxon>Actinomycetota</taxon>
        <taxon>Actinomycetes</taxon>
        <taxon>Micrococcales</taxon>
        <taxon>Dermatophilaceae</taxon>
        <taxon>Mobilicoccus</taxon>
    </lineage>
</organism>
<dbReference type="InterPro" id="IPR013750">
    <property type="entry name" value="GHMP_kinase_C_dom"/>
</dbReference>
<evidence type="ECO:0000256" key="6">
    <source>
        <dbReference type="ARBA" id="ARBA00022840"/>
    </source>
</evidence>
<evidence type="ECO:0000313" key="12">
    <source>
        <dbReference type="Proteomes" id="UP000004367"/>
    </source>
</evidence>
<dbReference type="GO" id="GO:0005737">
    <property type="term" value="C:cytoplasm"/>
    <property type="evidence" value="ECO:0007669"/>
    <property type="project" value="UniProtKB-SubCell"/>
</dbReference>
<name>H5UMT5_9MICO</name>
<evidence type="ECO:0000256" key="8">
    <source>
        <dbReference type="NCBIfam" id="TIGR00191"/>
    </source>
</evidence>
<evidence type="ECO:0000259" key="10">
    <source>
        <dbReference type="Pfam" id="PF08544"/>
    </source>
</evidence>
<dbReference type="Gene3D" id="3.30.230.10">
    <property type="match status" value="1"/>
</dbReference>
<dbReference type="Gene3D" id="3.30.70.890">
    <property type="entry name" value="GHMP kinase, C-terminal domain"/>
    <property type="match status" value="1"/>
</dbReference>
<keyword evidence="3 7" id="KW-0791">Threonine biosynthesis</keyword>
<dbReference type="eggNOG" id="COG0083">
    <property type="taxonomic scope" value="Bacteria"/>
</dbReference>
<evidence type="ECO:0000256" key="1">
    <source>
        <dbReference type="ARBA" id="ARBA00022605"/>
    </source>
</evidence>
<comment type="similarity">
    <text evidence="7">Belongs to the GHMP kinase family. Homoserine kinase subfamily.</text>
</comment>
<proteinExistence type="inferred from homology"/>
<dbReference type="GO" id="GO:0009088">
    <property type="term" value="P:threonine biosynthetic process"/>
    <property type="evidence" value="ECO:0007669"/>
    <property type="project" value="UniProtKB-UniRule"/>
</dbReference>
<dbReference type="PANTHER" id="PTHR20861">
    <property type="entry name" value="HOMOSERINE/4-DIPHOSPHOCYTIDYL-2-C-METHYL-D-ERYTHRITOL KINASE"/>
    <property type="match status" value="1"/>
</dbReference>
<dbReference type="NCBIfam" id="TIGR00191">
    <property type="entry name" value="thrB"/>
    <property type="match status" value="1"/>
</dbReference>
<evidence type="ECO:0000256" key="4">
    <source>
        <dbReference type="ARBA" id="ARBA00022741"/>
    </source>
</evidence>
<dbReference type="InterPro" id="IPR036554">
    <property type="entry name" value="GHMP_kinase_C_sf"/>
</dbReference>
<dbReference type="STRING" id="1089455.MOPEL_003_00670"/>
<keyword evidence="1 7" id="KW-0028">Amino-acid biosynthesis</keyword>
<comment type="pathway">
    <text evidence="7">Amino-acid biosynthesis; L-threonine biosynthesis; L-threonine from L-aspartate: step 4/5.</text>
</comment>
<dbReference type="SUPFAM" id="SSF54211">
    <property type="entry name" value="Ribosomal protein S5 domain 2-like"/>
    <property type="match status" value="1"/>
</dbReference>
<dbReference type="Pfam" id="PF08544">
    <property type="entry name" value="GHMP_kinases_C"/>
    <property type="match status" value="1"/>
</dbReference>
<evidence type="ECO:0000313" key="11">
    <source>
        <dbReference type="EMBL" id="GAB47043.1"/>
    </source>
</evidence>
<comment type="function">
    <text evidence="7">Catalyzes the ATP-dependent phosphorylation of L-homoserine to L-homoserine phosphate.</text>
</comment>
<keyword evidence="7" id="KW-0963">Cytoplasm</keyword>
<dbReference type="Proteomes" id="UP000004367">
    <property type="component" value="Unassembled WGS sequence"/>
</dbReference>
<feature type="domain" description="GHMP kinase C-terminal" evidence="10">
    <location>
        <begin position="243"/>
        <end position="294"/>
    </location>
</feature>
<keyword evidence="2 7" id="KW-0808">Transferase</keyword>
<evidence type="ECO:0000256" key="5">
    <source>
        <dbReference type="ARBA" id="ARBA00022777"/>
    </source>
</evidence>
<evidence type="ECO:0000256" key="3">
    <source>
        <dbReference type="ARBA" id="ARBA00022697"/>
    </source>
</evidence>